<dbReference type="EC" id="1.13.12.3" evidence="3"/>
<dbReference type="GO" id="GO:0009851">
    <property type="term" value="P:auxin biosynthetic process"/>
    <property type="evidence" value="ECO:0007669"/>
    <property type="project" value="UniProtKB-KW"/>
</dbReference>
<gene>
    <name evidence="8" type="ORF">C8N45_102528</name>
</gene>
<reference evidence="8 9" key="1">
    <citation type="submission" date="2018-04" db="EMBL/GenBank/DDBJ databases">
        <title>Genomic Encyclopedia of Archaeal and Bacterial Type Strains, Phase II (KMG-II): from individual species to whole genera.</title>
        <authorList>
            <person name="Goeker M."/>
        </authorList>
    </citation>
    <scope>NUCLEOTIDE SEQUENCE [LARGE SCALE GENOMIC DNA]</scope>
    <source>
        <strain evidence="8 9">DSM 29955</strain>
    </source>
</reference>
<dbReference type="InterPro" id="IPR002937">
    <property type="entry name" value="Amino_oxidase"/>
</dbReference>
<evidence type="ECO:0000256" key="6">
    <source>
        <dbReference type="ARBA" id="ARBA00047321"/>
    </source>
</evidence>
<name>A0A2T6KMT1_9RHOB</name>
<dbReference type="GO" id="GO:0009063">
    <property type="term" value="P:amino acid catabolic process"/>
    <property type="evidence" value="ECO:0007669"/>
    <property type="project" value="TreeGrafter"/>
</dbReference>
<accession>A0A2T6KMT1</accession>
<dbReference type="AlphaFoldDB" id="A0A2T6KMT1"/>
<dbReference type="InterPro" id="IPR050281">
    <property type="entry name" value="Flavin_monoamine_oxidase"/>
</dbReference>
<dbReference type="Proteomes" id="UP000244523">
    <property type="component" value="Unassembled WGS sequence"/>
</dbReference>
<dbReference type="GO" id="GO:0050361">
    <property type="term" value="F:tryptophan 2-monooxygenase activity"/>
    <property type="evidence" value="ECO:0007669"/>
    <property type="project" value="UniProtKB-EC"/>
</dbReference>
<comment type="caution">
    <text evidence="8">The sequence shown here is derived from an EMBL/GenBank/DDBJ whole genome shotgun (WGS) entry which is preliminary data.</text>
</comment>
<keyword evidence="5" id="KW-0073">Auxin biosynthesis</keyword>
<dbReference type="PANTHER" id="PTHR10742">
    <property type="entry name" value="FLAVIN MONOAMINE OXIDASE"/>
    <property type="match status" value="1"/>
</dbReference>
<protein>
    <recommendedName>
        <fullName evidence="4">Tryptophan 2-monooxygenase</fullName>
        <ecNumber evidence="3">1.13.12.3</ecNumber>
    </recommendedName>
</protein>
<dbReference type="GO" id="GO:0001716">
    <property type="term" value="F:L-amino-acid oxidase activity"/>
    <property type="evidence" value="ECO:0007669"/>
    <property type="project" value="TreeGrafter"/>
</dbReference>
<evidence type="ECO:0000256" key="4">
    <source>
        <dbReference type="ARBA" id="ARBA00017871"/>
    </source>
</evidence>
<keyword evidence="9" id="KW-1185">Reference proteome</keyword>
<feature type="domain" description="Amine oxidase" evidence="7">
    <location>
        <begin position="15"/>
        <end position="384"/>
    </location>
</feature>
<dbReference type="OrthoDB" id="3972913at2"/>
<evidence type="ECO:0000259" key="7">
    <source>
        <dbReference type="Pfam" id="PF01593"/>
    </source>
</evidence>
<comment type="similarity">
    <text evidence="2">Belongs to the tryptophan 2-monooxygenase family.</text>
</comment>
<evidence type="ECO:0000256" key="1">
    <source>
        <dbReference type="ARBA" id="ARBA00004814"/>
    </source>
</evidence>
<evidence type="ECO:0000256" key="2">
    <source>
        <dbReference type="ARBA" id="ARBA00005833"/>
    </source>
</evidence>
<evidence type="ECO:0000256" key="3">
    <source>
        <dbReference type="ARBA" id="ARBA00012535"/>
    </source>
</evidence>
<evidence type="ECO:0000313" key="9">
    <source>
        <dbReference type="Proteomes" id="UP000244523"/>
    </source>
</evidence>
<dbReference type="EMBL" id="QBUD01000002">
    <property type="protein sequence ID" value="PUB17516.1"/>
    <property type="molecule type" value="Genomic_DNA"/>
</dbReference>
<evidence type="ECO:0000313" key="8">
    <source>
        <dbReference type="EMBL" id="PUB17516.1"/>
    </source>
</evidence>
<proteinExistence type="inferred from homology"/>
<comment type="pathway">
    <text evidence="1">Plant hormone metabolism; auxin biosynthesis.</text>
</comment>
<dbReference type="InterPro" id="IPR036188">
    <property type="entry name" value="FAD/NAD-bd_sf"/>
</dbReference>
<dbReference type="Pfam" id="PF01593">
    <property type="entry name" value="Amino_oxidase"/>
    <property type="match status" value="1"/>
</dbReference>
<dbReference type="SUPFAM" id="SSF54373">
    <property type="entry name" value="FAD-linked reductases, C-terminal domain"/>
    <property type="match status" value="1"/>
</dbReference>
<dbReference type="Gene3D" id="3.50.50.60">
    <property type="entry name" value="FAD/NAD(P)-binding domain"/>
    <property type="match status" value="1"/>
</dbReference>
<dbReference type="RefSeq" id="WP_108385625.1">
    <property type="nucleotide sequence ID" value="NZ_QBUD01000002.1"/>
</dbReference>
<sequence>MTDLIDFAIVGGGASGIYTAWRLAQATDTELDCIRKKIGGAGPLKIAVYESSDRIGGRLLSASPASMPDDPMEIGGMRFLNNQPIVSALVEKLDIAHHQQVVAAPNNYAWLRRKHFVQSELVNPDTDLPYNLTDEELAFITNGTTQDPSELLSWAVTKEFPEIKGLQGKALKEFLHKAKVDGRPLYQVGFWNLLSRHLSHEGRKLAITAIGYDVLGANSNAVDIIAENFDFTPGTKYYLFDEGFEAMLWELAGQFEESGRIHMGMRLDHFDDYDMGDGHKGMCLHFEKADDVHARAIVLALPQAAIKALRRTGPLLDPDRAPQVPALLESVEGIPLYKLFLIYESPWWKELCNLSEGRSVTDIPLRQCYYWSTNDGSYSAIMAYNDQSSTSFWGGYQTGPEGPRNTRQLGHGPAYFESEHADWAAPKDHVAARRHKNWTDHKVPKEMVLEMHRQLMEMHQVTDAPEPVDAAYMDWMNAPYGGAVHFWNPGYKSWELVDKIPQPVDGLNAFIVGESFSTVQTWVEGALQTSDKALAKLGMGKPDWQAKA</sequence>
<comment type="catalytic activity">
    <reaction evidence="6">
        <text>L-tryptophan + O2 = indole-3-acetamide + CO2 + H2O</text>
        <dbReference type="Rhea" id="RHEA:16165"/>
        <dbReference type="ChEBI" id="CHEBI:15377"/>
        <dbReference type="ChEBI" id="CHEBI:15379"/>
        <dbReference type="ChEBI" id="CHEBI:16031"/>
        <dbReference type="ChEBI" id="CHEBI:16526"/>
        <dbReference type="ChEBI" id="CHEBI:57912"/>
        <dbReference type="EC" id="1.13.12.3"/>
    </reaction>
</comment>
<dbReference type="PANTHER" id="PTHR10742:SF342">
    <property type="entry name" value="AMINE OXIDASE"/>
    <property type="match status" value="1"/>
</dbReference>
<organism evidence="8 9">
    <name type="scientific">Yoonia sediminilitoris</name>
    <dbReference type="NCBI Taxonomy" id="1286148"/>
    <lineage>
        <taxon>Bacteria</taxon>
        <taxon>Pseudomonadati</taxon>
        <taxon>Pseudomonadota</taxon>
        <taxon>Alphaproteobacteria</taxon>
        <taxon>Rhodobacterales</taxon>
        <taxon>Paracoccaceae</taxon>
        <taxon>Yoonia</taxon>
    </lineage>
</organism>
<dbReference type="SUPFAM" id="SSF51905">
    <property type="entry name" value="FAD/NAD(P)-binding domain"/>
    <property type="match status" value="1"/>
</dbReference>
<evidence type="ECO:0000256" key="5">
    <source>
        <dbReference type="ARBA" id="ARBA00023070"/>
    </source>
</evidence>